<protein>
    <submittedName>
        <fullName evidence="2">Uncharacterized protein</fullName>
    </submittedName>
</protein>
<accession>A0A9P6GVD3</accession>
<evidence type="ECO:0000313" key="2">
    <source>
        <dbReference type="EMBL" id="KAF9740869.1"/>
    </source>
</evidence>
<comment type="caution">
    <text evidence="2">The sequence shown here is derived from an EMBL/GenBank/DDBJ whole genome shotgun (WGS) entry which is preliminary data.</text>
</comment>
<evidence type="ECO:0000256" key="1">
    <source>
        <dbReference type="SAM" id="MobiDB-lite"/>
    </source>
</evidence>
<sequence length="147" mass="16169">MASTPTFSSPTSPLIGQGRASTIRYTPDGHRIEVKLPSTTPDDEKRQKLEDPHSRHLFHWSFYTPENDKYDDEVLSHGDSKQQDEQNHEEEVTALLVESKEPSVSYLGSQKKAKIDVLPGTAAAVLDDKEGTTTTQSNGVEEGDTAG</sequence>
<feature type="region of interest" description="Disordered" evidence="1">
    <location>
        <begin position="125"/>
        <end position="147"/>
    </location>
</feature>
<name>A0A9P6GVD3_9PLEO</name>
<feature type="region of interest" description="Disordered" evidence="1">
    <location>
        <begin position="1"/>
        <end position="53"/>
    </location>
</feature>
<organism evidence="2 3">
    <name type="scientific">Paraphaeosphaeria minitans</name>
    <dbReference type="NCBI Taxonomy" id="565426"/>
    <lineage>
        <taxon>Eukaryota</taxon>
        <taxon>Fungi</taxon>
        <taxon>Dikarya</taxon>
        <taxon>Ascomycota</taxon>
        <taxon>Pezizomycotina</taxon>
        <taxon>Dothideomycetes</taxon>
        <taxon>Pleosporomycetidae</taxon>
        <taxon>Pleosporales</taxon>
        <taxon>Massarineae</taxon>
        <taxon>Didymosphaeriaceae</taxon>
        <taxon>Paraphaeosphaeria</taxon>
    </lineage>
</organism>
<feature type="region of interest" description="Disordered" evidence="1">
    <location>
        <begin position="71"/>
        <end position="90"/>
    </location>
</feature>
<keyword evidence="3" id="KW-1185">Reference proteome</keyword>
<feature type="compositionally biased region" description="Basic and acidic residues" evidence="1">
    <location>
        <begin position="42"/>
        <end position="53"/>
    </location>
</feature>
<proteinExistence type="predicted"/>
<evidence type="ECO:0000313" key="3">
    <source>
        <dbReference type="Proteomes" id="UP000756921"/>
    </source>
</evidence>
<feature type="compositionally biased region" description="Low complexity" evidence="1">
    <location>
        <begin position="1"/>
        <end position="13"/>
    </location>
</feature>
<reference evidence="2" key="1">
    <citation type="journal article" date="2020" name="Mol. Plant Microbe Interact.">
        <title>Genome Sequence of the Biocontrol Agent Coniothyrium minitans strain Conio (IMI 134523).</title>
        <authorList>
            <person name="Patel D."/>
            <person name="Shittu T.A."/>
            <person name="Baroncelli R."/>
            <person name="Muthumeenakshi S."/>
            <person name="Osborne T.H."/>
            <person name="Janganan T.K."/>
            <person name="Sreenivasaprasad S."/>
        </authorList>
    </citation>
    <scope>NUCLEOTIDE SEQUENCE</scope>
    <source>
        <strain evidence="2">Conio</strain>
    </source>
</reference>
<gene>
    <name evidence="2" type="ORF">PMIN01_00408</name>
</gene>
<dbReference type="Proteomes" id="UP000756921">
    <property type="component" value="Unassembled WGS sequence"/>
</dbReference>
<dbReference type="EMBL" id="WJXW01000001">
    <property type="protein sequence ID" value="KAF9740869.1"/>
    <property type="molecule type" value="Genomic_DNA"/>
</dbReference>
<dbReference type="AlphaFoldDB" id="A0A9P6GVD3"/>